<proteinExistence type="predicted"/>
<gene>
    <name evidence="2" type="ORF">CP970_10300</name>
</gene>
<reference evidence="2 3" key="1">
    <citation type="submission" date="2017-09" db="EMBL/GenBank/DDBJ databases">
        <authorList>
            <person name="Lee N."/>
            <person name="Cho B.-K."/>
        </authorList>
    </citation>
    <scope>NUCLEOTIDE SEQUENCE [LARGE SCALE GENOMIC DNA]</scope>
    <source>
        <strain evidence="2 3">ATCC 12853</strain>
    </source>
</reference>
<accession>A0A5J6G892</accession>
<dbReference type="AlphaFoldDB" id="A0A5J6G892"/>
<keyword evidence="3" id="KW-1185">Reference proteome</keyword>
<evidence type="ECO:0000313" key="3">
    <source>
        <dbReference type="Proteomes" id="UP000325529"/>
    </source>
</evidence>
<dbReference type="EMBL" id="CP023699">
    <property type="protein sequence ID" value="QEU91223.1"/>
    <property type="molecule type" value="Genomic_DNA"/>
</dbReference>
<name>A0A5J6G892_STRKN</name>
<feature type="region of interest" description="Disordered" evidence="1">
    <location>
        <begin position="1"/>
        <end position="72"/>
    </location>
</feature>
<organism evidence="2 3">
    <name type="scientific">Streptomyces kanamyceticus</name>
    <dbReference type="NCBI Taxonomy" id="1967"/>
    <lineage>
        <taxon>Bacteria</taxon>
        <taxon>Bacillati</taxon>
        <taxon>Actinomycetota</taxon>
        <taxon>Actinomycetes</taxon>
        <taxon>Kitasatosporales</taxon>
        <taxon>Streptomycetaceae</taxon>
        <taxon>Streptomyces</taxon>
    </lineage>
</organism>
<evidence type="ECO:0000256" key="1">
    <source>
        <dbReference type="SAM" id="MobiDB-lite"/>
    </source>
</evidence>
<dbReference type="Proteomes" id="UP000325529">
    <property type="component" value="Chromosome"/>
</dbReference>
<dbReference type="KEGG" id="ska:CP970_10300"/>
<feature type="compositionally biased region" description="Low complexity" evidence="1">
    <location>
        <begin position="43"/>
        <end position="61"/>
    </location>
</feature>
<evidence type="ECO:0000313" key="2">
    <source>
        <dbReference type="EMBL" id="QEU91223.1"/>
    </source>
</evidence>
<feature type="compositionally biased region" description="Pro residues" evidence="1">
    <location>
        <begin position="18"/>
        <end position="30"/>
    </location>
</feature>
<sequence length="72" mass="7441">MRRSGTSKWSRGFGGFAPGPPYRPGRPRPQTPDGLNIPGRTGSPQSSTATPSSSTIACSSQRRTAPITAIAG</sequence>
<protein>
    <submittedName>
        <fullName evidence="2">Uncharacterized protein</fullName>
    </submittedName>
</protein>